<dbReference type="RefSeq" id="WP_075018218.1">
    <property type="nucleotide sequence ID" value="NZ_FODD01000057.1"/>
</dbReference>
<organism evidence="2 3">
    <name type="scientific">Actinacidiphila rubida</name>
    <dbReference type="NCBI Taxonomy" id="310780"/>
    <lineage>
        <taxon>Bacteria</taxon>
        <taxon>Bacillati</taxon>
        <taxon>Actinomycetota</taxon>
        <taxon>Actinomycetes</taxon>
        <taxon>Kitasatosporales</taxon>
        <taxon>Streptomycetaceae</taxon>
        <taxon>Actinacidiphila</taxon>
    </lineage>
</organism>
<sequence length="275" mass="29988">MRAVTYNLLNGGLDDGDDARLLRQVDILAGLAPDVLTLQECTGWPPRLAEEVAAALGMSVALTATSGTGSGLNATVLFHRPSVLKLVAPAAQRGQGIYTHALIKAHLRPVDAEDTSGDFLALGTHLSWSGAAARLTEVTGYLTDFAGDFPGTPARALLMMDANTPAPYDRRPWRWSKIPTNLQPRYRRIRPSGRLAGIDRAAMRALLNAGWQDPQAHIRGRRAATVGYYYANERVPWHLDHILLAGPWPKAANYRTVDTHELRALADHLPVVLEI</sequence>
<dbReference type="Gene3D" id="3.60.10.10">
    <property type="entry name" value="Endonuclease/exonuclease/phosphatase"/>
    <property type="match status" value="1"/>
</dbReference>
<dbReference type="SUPFAM" id="SSF56219">
    <property type="entry name" value="DNase I-like"/>
    <property type="match status" value="1"/>
</dbReference>
<keyword evidence="2" id="KW-0540">Nuclease</keyword>
<proteinExistence type="predicted"/>
<reference evidence="2 3" key="1">
    <citation type="submission" date="2016-10" db="EMBL/GenBank/DDBJ databases">
        <authorList>
            <person name="de Groot N.N."/>
        </authorList>
    </citation>
    <scope>NUCLEOTIDE SEQUENCE [LARGE SCALE GENOMIC DNA]</scope>
    <source>
        <strain evidence="2 3">CGMCC 4.2026</strain>
    </source>
</reference>
<dbReference type="STRING" id="310780.SAMN05216267_105720"/>
<accession>A0A1H8TR33</accession>
<dbReference type="InterPro" id="IPR005135">
    <property type="entry name" value="Endo/exonuclease/phosphatase"/>
</dbReference>
<dbReference type="EMBL" id="FODD01000057">
    <property type="protein sequence ID" value="SEO93462.1"/>
    <property type="molecule type" value="Genomic_DNA"/>
</dbReference>
<dbReference type="AlphaFoldDB" id="A0A1H8TR33"/>
<dbReference type="GO" id="GO:0004527">
    <property type="term" value="F:exonuclease activity"/>
    <property type="evidence" value="ECO:0007669"/>
    <property type="project" value="UniProtKB-KW"/>
</dbReference>
<gene>
    <name evidence="2" type="ORF">SAMN05216267_105720</name>
</gene>
<dbReference type="Pfam" id="PF03372">
    <property type="entry name" value="Exo_endo_phos"/>
    <property type="match status" value="1"/>
</dbReference>
<keyword evidence="3" id="KW-1185">Reference proteome</keyword>
<name>A0A1H8TR33_9ACTN</name>
<dbReference type="Proteomes" id="UP000181951">
    <property type="component" value="Unassembled WGS sequence"/>
</dbReference>
<feature type="domain" description="Endonuclease/exonuclease/phosphatase" evidence="1">
    <location>
        <begin position="4"/>
        <end position="255"/>
    </location>
</feature>
<keyword evidence="2" id="KW-0378">Hydrolase</keyword>
<evidence type="ECO:0000259" key="1">
    <source>
        <dbReference type="Pfam" id="PF03372"/>
    </source>
</evidence>
<dbReference type="OrthoDB" id="4133089at2"/>
<evidence type="ECO:0000313" key="2">
    <source>
        <dbReference type="EMBL" id="SEO93462.1"/>
    </source>
</evidence>
<protein>
    <submittedName>
        <fullName evidence="2">Exonuclease III</fullName>
    </submittedName>
</protein>
<evidence type="ECO:0000313" key="3">
    <source>
        <dbReference type="Proteomes" id="UP000181951"/>
    </source>
</evidence>
<keyword evidence="2" id="KW-0269">Exonuclease</keyword>
<dbReference type="InterPro" id="IPR036691">
    <property type="entry name" value="Endo/exonu/phosph_ase_sf"/>
</dbReference>